<feature type="compositionally biased region" description="Low complexity" evidence="1">
    <location>
        <begin position="270"/>
        <end position="280"/>
    </location>
</feature>
<evidence type="ECO:0000313" key="2">
    <source>
        <dbReference type="EMBL" id="MBA2948424.1"/>
    </source>
</evidence>
<dbReference type="EMBL" id="JACEHE010000013">
    <property type="protein sequence ID" value="MBA2948424.1"/>
    <property type="molecule type" value="Genomic_DNA"/>
</dbReference>
<protein>
    <recommendedName>
        <fullName evidence="4">Nucleopolyhedrovirus P10 family protein</fullName>
    </recommendedName>
</protein>
<dbReference type="RefSeq" id="WP_181659355.1">
    <property type="nucleotide sequence ID" value="NZ_JACEHE010000013.1"/>
</dbReference>
<evidence type="ECO:0000313" key="3">
    <source>
        <dbReference type="Proteomes" id="UP000545761"/>
    </source>
</evidence>
<name>A0A7W0IAS9_9ACTN</name>
<evidence type="ECO:0000256" key="1">
    <source>
        <dbReference type="SAM" id="MobiDB-lite"/>
    </source>
</evidence>
<organism evidence="2 3">
    <name type="scientific">Streptomyces himalayensis subsp. himalayensis</name>
    <dbReference type="NCBI Taxonomy" id="2756131"/>
    <lineage>
        <taxon>Bacteria</taxon>
        <taxon>Bacillati</taxon>
        <taxon>Actinomycetota</taxon>
        <taxon>Actinomycetes</taxon>
        <taxon>Kitasatosporales</taxon>
        <taxon>Streptomycetaceae</taxon>
        <taxon>Streptomyces</taxon>
        <taxon>Streptomyces himalayensis</taxon>
    </lineage>
</organism>
<dbReference type="Proteomes" id="UP000545761">
    <property type="component" value="Unassembled WGS sequence"/>
</dbReference>
<reference evidence="2 3" key="1">
    <citation type="submission" date="2020-07" db="EMBL/GenBank/DDBJ databases">
        <title>Streptomyces isolated from Indian soil.</title>
        <authorList>
            <person name="Mandal S."/>
            <person name="Maiti P.K."/>
        </authorList>
    </citation>
    <scope>NUCLEOTIDE SEQUENCE [LARGE SCALE GENOMIC DNA]</scope>
    <source>
        <strain evidence="2 3">PSKA28</strain>
    </source>
</reference>
<evidence type="ECO:0008006" key="4">
    <source>
        <dbReference type="Google" id="ProtNLM"/>
    </source>
</evidence>
<comment type="caution">
    <text evidence="2">The sequence shown here is derived from an EMBL/GenBank/DDBJ whole genome shotgun (WGS) entry which is preliminary data.</text>
</comment>
<sequence>MTADRWTQAVRRQLGLGRLLPLGGPRDGAWLAESAADSVLRAAADEQPGIRLGVLRIAPADPDAGQTPAVPPPPSALPPGPLRITAEFAATPTDPLPTTADRLRGTLFTTATEAIGLTVTDVDLRVTTLLDAEPSAPEPSGPEPSAAEPSAAEPSAAESSAREARGGEGVAPPADGRAGEDAGAGPEQLGDARSPAGPGHAGAGEATGAGPEQPGQTRSPGAPGHAGEGPEGAADAQAEGHPAGGERAAESGQPSGAAEGQATESRPPSGAAEGQAAEAAETSDAGGDEAQVSAAVLAVPGVVRLTGTLGGRGRAVHIDEHPRATSGAALPRRHVRVELAASRDHRTLDVALAVRAAVSEALPNHPTVAVLVTELT</sequence>
<dbReference type="AlphaFoldDB" id="A0A7W0IAS9"/>
<gene>
    <name evidence="2" type="ORF">H1D24_22050</name>
</gene>
<feature type="compositionally biased region" description="Low complexity" evidence="1">
    <location>
        <begin position="231"/>
        <end position="240"/>
    </location>
</feature>
<proteinExistence type="predicted"/>
<accession>A0A7W0IAS9</accession>
<feature type="compositionally biased region" description="Low complexity" evidence="1">
    <location>
        <begin position="208"/>
        <end position="223"/>
    </location>
</feature>
<feature type="region of interest" description="Disordered" evidence="1">
    <location>
        <begin position="132"/>
        <end position="288"/>
    </location>
</feature>
<feature type="compositionally biased region" description="Low complexity" evidence="1">
    <location>
        <begin position="171"/>
        <end position="187"/>
    </location>
</feature>
<feature type="compositionally biased region" description="Low complexity" evidence="1">
    <location>
        <begin position="143"/>
        <end position="159"/>
    </location>
</feature>